<protein>
    <recommendedName>
        <fullName evidence="3">beta-N-acetylhexosaminidase</fullName>
        <ecNumber evidence="3">3.2.1.52</ecNumber>
    </recommendedName>
</protein>
<gene>
    <name evidence="7" type="ORF">HNR65_000896</name>
</gene>
<proteinExistence type="inferred from homology"/>
<comment type="caution">
    <text evidence="7">The sequence shown here is derived from an EMBL/GenBank/DDBJ whole genome shotgun (WGS) entry which is preliminary data.</text>
</comment>
<dbReference type="InterPro" id="IPR001764">
    <property type="entry name" value="Glyco_hydro_3_N"/>
</dbReference>
<accession>A0A7W0HJY4</accession>
<organism evidence="7 8">
    <name type="scientific">Desulfosalsimonas propionicica</name>
    <dbReference type="NCBI Taxonomy" id="332175"/>
    <lineage>
        <taxon>Bacteria</taxon>
        <taxon>Pseudomonadati</taxon>
        <taxon>Thermodesulfobacteriota</taxon>
        <taxon>Desulfobacteria</taxon>
        <taxon>Desulfobacterales</taxon>
        <taxon>Desulfosalsimonadaceae</taxon>
        <taxon>Desulfosalsimonas</taxon>
    </lineage>
</organism>
<keyword evidence="5 7" id="KW-0326">Glycosidase</keyword>
<keyword evidence="8" id="KW-1185">Reference proteome</keyword>
<evidence type="ECO:0000259" key="6">
    <source>
        <dbReference type="Pfam" id="PF00933"/>
    </source>
</evidence>
<dbReference type="Proteomes" id="UP000525298">
    <property type="component" value="Unassembled WGS sequence"/>
</dbReference>
<evidence type="ECO:0000256" key="4">
    <source>
        <dbReference type="ARBA" id="ARBA00022801"/>
    </source>
</evidence>
<dbReference type="InterPro" id="IPR017853">
    <property type="entry name" value="GH"/>
</dbReference>
<dbReference type="PANTHER" id="PTHR30480">
    <property type="entry name" value="BETA-HEXOSAMINIDASE-RELATED"/>
    <property type="match status" value="1"/>
</dbReference>
<dbReference type="EC" id="3.2.1.52" evidence="3"/>
<dbReference type="RefSeq" id="WP_181550248.1">
    <property type="nucleotide sequence ID" value="NZ_JACDUS010000002.1"/>
</dbReference>
<dbReference type="InterPro" id="IPR050226">
    <property type="entry name" value="NagZ_Beta-hexosaminidase"/>
</dbReference>
<evidence type="ECO:0000256" key="2">
    <source>
        <dbReference type="ARBA" id="ARBA00005336"/>
    </source>
</evidence>
<feature type="domain" description="Glycoside hydrolase family 3 N-terminal" evidence="6">
    <location>
        <begin position="25"/>
        <end position="315"/>
    </location>
</feature>
<sequence length="333" mass="36694">MQPHDLTCRQMAGQRIIAGFQGTGINADLKHLIRDLCVGGIILFSRNIETLGQLRRLTADVQKYAKDCGRPQLFVAVDQEGGSVARLKAPDFTEFGHAANFSGKTDAARFARITAAELADSGINMDMAPVMDVADPGIESVMTRRAFGTNPGYVAEMGTEIINGLQKKRIMAVAKHFPGIGRTTLDSHLDLPDLNTPAQSLHARDLVPFQAAVKADAAGIMLSHIRYMAFDRNWPASLSAAVAERLLRAEMGYNGLVMTDDLEMGAVENHYDMETMISQIMAAGIDIALICHSMDKIRTAAQIFEQTIKDENQYRRQTESVSRIFSAKRRYLF</sequence>
<comment type="catalytic activity">
    <reaction evidence="1">
        <text>Hydrolysis of terminal non-reducing N-acetyl-D-hexosamine residues in N-acetyl-beta-D-hexosaminides.</text>
        <dbReference type="EC" id="3.2.1.52"/>
    </reaction>
</comment>
<evidence type="ECO:0000256" key="5">
    <source>
        <dbReference type="ARBA" id="ARBA00023295"/>
    </source>
</evidence>
<evidence type="ECO:0000313" key="8">
    <source>
        <dbReference type="Proteomes" id="UP000525298"/>
    </source>
</evidence>
<name>A0A7W0HJY4_9BACT</name>
<dbReference type="GO" id="GO:0005975">
    <property type="term" value="P:carbohydrate metabolic process"/>
    <property type="evidence" value="ECO:0007669"/>
    <property type="project" value="InterPro"/>
</dbReference>
<comment type="similarity">
    <text evidence="2">Belongs to the glycosyl hydrolase 3 family.</text>
</comment>
<evidence type="ECO:0000313" key="7">
    <source>
        <dbReference type="EMBL" id="MBA2880578.1"/>
    </source>
</evidence>
<dbReference type="PANTHER" id="PTHR30480:SF13">
    <property type="entry name" value="BETA-HEXOSAMINIDASE"/>
    <property type="match status" value="1"/>
</dbReference>
<dbReference type="SUPFAM" id="SSF51445">
    <property type="entry name" value="(Trans)glycosidases"/>
    <property type="match status" value="1"/>
</dbReference>
<dbReference type="InterPro" id="IPR036962">
    <property type="entry name" value="Glyco_hydro_3_N_sf"/>
</dbReference>
<evidence type="ECO:0000256" key="1">
    <source>
        <dbReference type="ARBA" id="ARBA00001231"/>
    </source>
</evidence>
<dbReference type="NCBIfam" id="NF003740">
    <property type="entry name" value="PRK05337.1"/>
    <property type="match status" value="1"/>
</dbReference>
<reference evidence="7 8" key="1">
    <citation type="submission" date="2020-07" db="EMBL/GenBank/DDBJ databases">
        <title>Genomic Encyclopedia of Type Strains, Phase IV (KMG-IV): sequencing the most valuable type-strain genomes for metagenomic binning, comparative biology and taxonomic classification.</title>
        <authorList>
            <person name="Goeker M."/>
        </authorList>
    </citation>
    <scope>NUCLEOTIDE SEQUENCE [LARGE SCALE GENOMIC DNA]</scope>
    <source>
        <strain evidence="7 8">DSM 17721</strain>
    </source>
</reference>
<dbReference type="EMBL" id="JACDUS010000002">
    <property type="protein sequence ID" value="MBA2880578.1"/>
    <property type="molecule type" value="Genomic_DNA"/>
</dbReference>
<evidence type="ECO:0000256" key="3">
    <source>
        <dbReference type="ARBA" id="ARBA00012663"/>
    </source>
</evidence>
<dbReference type="AlphaFoldDB" id="A0A7W0HJY4"/>
<dbReference type="GO" id="GO:0004563">
    <property type="term" value="F:beta-N-acetylhexosaminidase activity"/>
    <property type="evidence" value="ECO:0007669"/>
    <property type="project" value="UniProtKB-EC"/>
</dbReference>
<dbReference type="GO" id="GO:0009254">
    <property type="term" value="P:peptidoglycan turnover"/>
    <property type="evidence" value="ECO:0007669"/>
    <property type="project" value="TreeGrafter"/>
</dbReference>
<dbReference type="Gene3D" id="3.20.20.300">
    <property type="entry name" value="Glycoside hydrolase, family 3, N-terminal domain"/>
    <property type="match status" value="1"/>
</dbReference>
<dbReference type="Pfam" id="PF00933">
    <property type="entry name" value="Glyco_hydro_3"/>
    <property type="match status" value="1"/>
</dbReference>
<keyword evidence="4 7" id="KW-0378">Hydrolase</keyword>